<organism evidence="2 3">
    <name type="scientific">Bradyrhizobium denitrificans</name>
    <dbReference type="NCBI Taxonomy" id="2734912"/>
    <lineage>
        <taxon>Bacteria</taxon>
        <taxon>Pseudomonadati</taxon>
        <taxon>Pseudomonadota</taxon>
        <taxon>Alphaproteobacteria</taxon>
        <taxon>Hyphomicrobiales</taxon>
        <taxon>Nitrobacteraceae</taxon>
        <taxon>Bradyrhizobium</taxon>
    </lineage>
</organism>
<comment type="caution">
    <text evidence="2">The sequence shown here is derived from an EMBL/GenBank/DDBJ whole genome shotgun (WGS) entry which is preliminary data.</text>
</comment>
<keyword evidence="3" id="KW-1185">Reference proteome</keyword>
<evidence type="ECO:0000256" key="1">
    <source>
        <dbReference type="SAM" id="MobiDB-lite"/>
    </source>
</evidence>
<name>A0ABS5GIM3_9BRAD</name>
<evidence type="ECO:0000313" key="2">
    <source>
        <dbReference type="EMBL" id="MBR1140889.1"/>
    </source>
</evidence>
<evidence type="ECO:0000313" key="3">
    <source>
        <dbReference type="Proteomes" id="UP001314635"/>
    </source>
</evidence>
<dbReference type="EMBL" id="JAFCLK010000050">
    <property type="protein sequence ID" value="MBR1140889.1"/>
    <property type="molecule type" value="Genomic_DNA"/>
</dbReference>
<sequence>MPYALFENDEQMTRPFRTEREVWEAAERADLVTLDTHGEKVLDNNFEIKPCEATADELAGAPGQEIVFPDARSADRTLDNGAEQRPSPTGKKTAAETSS</sequence>
<feature type="region of interest" description="Disordered" evidence="1">
    <location>
        <begin position="60"/>
        <end position="99"/>
    </location>
</feature>
<dbReference type="Proteomes" id="UP001314635">
    <property type="component" value="Unassembled WGS sequence"/>
</dbReference>
<accession>A0ABS5GIM3</accession>
<gene>
    <name evidence="2" type="ORF">JQ619_34590</name>
</gene>
<protein>
    <submittedName>
        <fullName evidence="2">Uncharacterized protein</fullName>
    </submittedName>
</protein>
<reference evidence="3" key="1">
    <citation type="journal article" date="2021" name="ISME J.">
        <title>Evolutionary origin and ecological implication of a unique nif island in free-living Bradyrhizobium lineages.</title>
        <authorList>
            <person name="Tao J."/>
        </authorList>
    </citation>
    <scope>NUCLEOTIDE SEQUENCE [LARGE SCALE GENOMIC DNA]</scope>
    <source>
        <strain evidence="3">SZCCT0094</strain>
    </source>
</reference>
<proteinExistence type="predicted"/>
<dbReference type="RefSeq" id="WP_172242768.1">
    <property type="nucleotide sequence ID" value="NZ_JABFDP010000043.1"/>
</dbReference>